<keyword evidence="8" id="KW-1185">Reference proteome</keyword>
<reference evidence="6" key="1">
    <citation type="submission" date="2022-10" db="EMBL/GenBank/DDBJ databases">
        <authorList>
            <person name="Chen Y."/>
            <person name="Dougan E. K."/>
            <person name="Chan C."/>
            <person name="Rhodes N."/>
            <person name="Thang M."/>
        </authorList>
    </citation>
    <scope>NUCLEOTIDE SEQUENCE</scope>
</reference>
<sequence>MRAEQPKRGELQIFLFAKTRKVHRFRAPRAPCLSGCVEIVDETKNIRKMTLVEWSATPFEETCADNVRKVEVEMLGCCGLSRGWNGRSCTSGPFLTRDEKEDWQEQCCSEFKVLRNSREFMCNSVLSHRQVDLVSKFVTKAKQGDVGGAYTGQDARLLWAQPGLKKFEEELKKLKQKPQENQPVTSDFLEKHPNVYKEGLRKGWFRKEVNMTNPDVNKPKRVGTPDECLTVDFGNEDFDRKKLNEFDHFTDFRDPGRGKFQRKAPADISMGEAEGVEVLPDLGTSFQARRKKNFKEIGNAFQVKGEMANEVPGLKFVRSWNVSLTQQLGHLAHRCVFHRLPPVFHETAKYWACCPDKKTLVCADLRAENAPKRLDDDVPVDPLVQMSLTVPGAVLAPSLGLGAESVKYIVRTEVLYPKDCAVSVWTKVDEDAVAAREGLVHESFDARMQQNDKLHLALEHDMRNINAAEAATDEARRPRPIAFPSFTRQLHFVQFLEAVDALTTARRQLQLALGQQASAQKQVDMALEDLRKAKQKGDEQKVEKAKKELEKAEEKVEKAEEKVEKAEEKVKEAQKEVKEAEAKVETAEEKVKEAQKEVKAQQEKVPGFQSLTELLGRLLFPDAVPLNDRNATYSSASSCIVDLDRGPFNGMLALQNSRSQAQLLDRELEVQLIVKTLLERSNKLFGKRSSDKANSPAILVAQAPGAGKSHFLAMLGEEIPMLHDLDGRNQTPIISAFTYNSRMTEDDLAENLKTDLALRVLYGAARHMSRTKCEWSDFVETWKSRKKPEIAIRLAVKILRKWYGDRPVVILADEVGKSKDEALVRQELCRAMDSWGGQVFVVMSSLCNYAAAKEMFRGSQREVYIHTLTVLGTEAYDLFSAKLNELQQNQAKGIKRDILEYRISLAWGATGGYARAIEKMAIYISDFAQGLEAGVVSRATTHLAEVNNLPPMFSTGNLESLLEIWEREDPSFLSQMTIVNLMPEATYKGNVLIDSLTQGRMQVLCLPTVAPWHAARFFTQMQTHKNLPPRCAKLMGLAGRAYKNKLDAIESSNVQTMKQASSYFTEIVAAFAAMFAIVRKYKKLPSVLTQGTASSICDIGLDDSLLQDEELATKSKEDADEKLVSFLEKAVELSQQKGKEQHLLVIMAPPNCKAVDFVIFCQDHNSFVAVQVKSNTLTEAKAQNEQKAALLQAAEEIRSASDSLQLVAFLAIVGSNYAETEDLKADTHFFCLQQEDLVALIPPFLRQLSGLAAGVQSVEGEDV</sequence>
<dbReference type="Proteomes" id="UP001152797">
    <property type="component" value="Unassembled WGS sequence"/>
</dbReference>
<evidence type="ECO:0000256" key="1">
    <source>
        <dbReference type="ARBA" id="ARBA00022723"/>
    </source>
</evidence>
<proteinExistence type="predicted"/>
<keyword evidence="1" id="KW-0479">Metal-binding</keyword>
<gene>
    <name evidence="6" type="ORF">C1SCF055_LOCUS5478</name>
</gene>
<feature type="domain" description="CHORD" evidence="5">
    <location>
        <begin position="333"/>
        <end position="359"/>
    </location>
</feature>
<dbReference type="Gene3D" id="4.10.1130.20">
    <property type="match status" value="1"/>
</dbReference>
<evidence type="ECO:0000313" key="6">
    <source>
        <dbReference type="EMBL" id="CAI3977330.1"/>
    </source>
</evidence>
<keyword evidence="2" id="KW-0677">Repeat</keyword>
<protein>
    <submittedName>
        <fullName evidence="7">AAA+ ATPase domain-containing protein</fullName>
    </submittedName>
</protein>
<reference evidence="7 8" key="2">
    <citation type="submission" date="2024-05" db="EMBL/GenBank/DDBJ databases">
        <authorList>
            <person name="Chen Y."/>
            <person name="Shah S."/>
            <person name="Dougan E. K."/>
            <person name="Thang M."/>
            <person name="Chan C."/>
        </authorList>
    </citation>
    <scope>NUCLEOTIDE SEQUENCE [LARGE SCALE GENOMIC DNA]</scope>
</reference>
<keyword evidence="3" id="KW-0862">Zinc</keyword>
<name>A0A9P1FK00_9DINO</name>
<evidence type="ECO:0000259" key="5">
    <source>
        <dbReference type="Pfam" id="PF04968"/>
    </source>
</evidence>
<dbReference type="InterPro" id="IPR027417">
    <property type="entry name" value="P-loop_NTPase"/>
</dbReference>
<dbReference type="SUPFAM" id="SSF57997">
    <property type="entry name" value="Tropomyosin"/>
    <property type="match status" value="1"/>
</dbReference>
<dbReference type="Gene3D" id="1.10.287.1490">
    <property type="match status" value="1"/>
</dbReference>
<accession>A0A9P1FK00</accession>
<dbReference type="EMBL" id="CAMXCT010000335">
    <property type="protein sequence ID" value="CAI3977330.1"/>
    <property type="molecule type" value="Genomic_DNA"/>
</dbReference>
<keyword evidence="4" id="KW-0175">Coiled coil</keyword>
<organism evidence="6">
    <name type="scientific">Cladocopium goreaui</name>
    <dbReference type="NCBI Taxonomy" id="2562237"/>
    <lineage>
        <taxon>Eukaryota</taxon>
        <taxon>Sar</taxon>
        <taxon>Alveolata</taxon>
        <taxon>Dinophyceae</taxon>
        <taxon>Suessiales</taxon>
        <taxon>Symbiodiniaceae</taxon>
        <taxon>Cladocopium</taxon>
    </lineage>
</organism>
<evidence type="ECO:0000313" key="8">
    <source>
        <dbReference type="Proteomes" id="UP001152797"/>
    </source>
</evidence>
<feature type="coiled-coil region" evidence="4">
    <location>
        <begin position="516"/>
        <end position="604"/>
    </location>
</feature>
<dbReference type="GO" id="GO:0046872">
    <property type="term" value="F:metal ion binding"/>
    <property type="evidence" value="ECO:0007669"/>
    <property type="project" value="UniProtKB-KW"/>
</dbReference>
<dbReference type="EMBL" id="CAMXCT030000335">
    <property type="protein sequence ID" value="CAL4764642.1"/>
    <property type="molecule type" value="Genomic_DNA"/>
</dbReference>
<evidence type="ECO:0000256" key="4">
    <source>
        <dbReference type="SAM" id="Coils"/>
    </source>
</evidence>
<evidence type="ECO:0000313" key="7">
    <source>
        <dbReference type="EMBL" id="CAL4764642.1"/>
    </source>
</evidence>
<dbReference type="Pfam" id="PF04968">
    <property type="entry name" value="CHORD"/>
    <property type="match status" value="1"/>
</dbReference>
<dbReference type="AlphaFoldDB" id="A0A9P1FK00"/>
<evidence type="ECO:0000256" key="2">
    <source>
        <dbReference type="ARBA" id="ARBA00022737"/>
    </source>
</evidence>
<comment type="caution">
    <text evidence="6">The sequence shown here is derived from an EMBL/GenBank/DDBJ whole genome shotgun (WGS) entry which is preliminary data.</text>
</comment>
<dbReference type="SUPFAM" id="SSF52540">
    <property type="entry name" value="P-loop containing nucleoside triphosphate hydrolases"/>
    <property type="match status" value="1"/>
</dbReference>
<dbReference type="InterPro" id="IPR007051">
    <property type="entry name" value="CHORD_dom"/>
</dbReference>
<evidence type="ECO:0000256" key="3">
    <source>
        <dbReference type="ARBA" id="ARBA00022833"/>
    </source>
</evidence>
<dbReference type="EMBL" id="CAMXCT020000335">
    <property type="protein sequence ID" value="CAL1130705.1"/>
    <property type="molecule type" value="Genomic_DNA"/>
</dbReference>
<dbReference type="OrthoDB" id="10261079at2759"/>